<dbReference type="PANTHER" id="PTHR11963">
    <property type="entry name" value="LEUCINE AMINOPEPTIDASE-RELATED"/>
    <property type="match status" value="1"/>
</dbReference>
<dbReference type="CDD" id="cd00433">
    <property type="entry name" value="Peptidase_M17"/>
    <property type="match status" value="1"/>
</dbReference>
<dbReference type="InterPro" id="IPR008283">
    <property type="entry name" value="Peptidase_M17_N"/>
</dbReference>
<feature type="binding site" evidence="7">
    <location>
        <position position="417"/>
    </location>
    <ligand>
        <name>Mn(2+)</name>
        <dbReference type="ChEBI" id="CHEBI:29035"/>
        <label>2</label>
    </ligand>
</feature>
<feature type="binding site" evidence="7">
    <location>
        <position position="333"/>
    </location>
    <ligand>
        <name>Mn(2+)</name>
        <dbReference type="ChEBI" id="CHEBI:29035"/>
        <label>2</label>
    </ligand>
</feature>
<name>A0A538T9F4_UNCEI</name>
<evidence type="ECO:0000259" key="9">
    <source>
        <dbReference type="PROSITE" id="PS00631"/>
    </source>
</evidence>
<feature type="compositionally biased region" description="Basic and acidic residues" evidence="8">
    <location>
        <begin position="567"/>
        <end position="585"/>
    </location>
</feature>
<feature type="region of interest" description="Disordered" evidence="8">
    <location>
        <begin position="291"/>
        <end position="318"/>
    </location>
</feature>
<evidence type="ECO:0000256" key="2">
    <source>
        <dbReference type="ARBA" id="ARBA00000967"/>
    </source>
</evidence>
<dbReference type="EC" id="3.4.11.1" evidence="7"/>
<comment type="subcellular location">
    <subcellularLocation>
        <location evidence="7">Cytoplasm</location>
    </subcellularLocation>
</comment>
<evidence type="ECO:0000313" key="11">
    <source>
        <dbReference type="Proteomes" id="UP000317716"/>
    </source>
</evidence>
<keyword evidence="7" id="KW-0479">Metal-binding</keyword>
<dbReference type="InterPro" id="IPR043472">
    <property type="entry name" value="Macro_dom-like"/>
</dbReference>
<sequence length="608" mass="64063">MPDRGLDNGRSTGIFSTAARSVRFRSGGIVQEPIASGGHAMDIVVRRGEIGAASADVVVLPVFERETSAGSLRRPADRGSRELVSALMRSGDFAGRFLETALLHPVAGRPRRVLVVGLGAREEATPHRLRQAAAVAARRARELGARTLAMPLVADDSIGPERSVQALAEGVMLGPHRFTRYRGEPGPAPLERVQIVVSGAHELSAVRAAADRGAQWGRAVCETRDLANTPGQDLTPEGLAQTALEVARAGGARARVLGVGEMEELGAGAVLAVGRGSIHPPRLIVIERDPGSTRSTASAKARGATAAPAARPAARARGTAAAPEAATIVLIGKGVTFDTGGISLKPRDSMANMKYDMSGAAAVLGVFAALPSLDLPFSVVGLIPAAENMPGGAAFKPGDVVRAMDGTTIEVTNTDAEGRLLLADALCYARRYRPEVVVDVATLTGAIRLALGPFAAGLFTADDALARELETAAAESGERLWRMPLWSDYTESLRSDVADLVNSAGPEGAASVAASFLARFAKGYRWGHLDVASTAWAPADRPHESRGPTGYGVRLLLTWLEARARRGEPRLPDRSRAQAEPREPPGPRTRAAPRRVTRRRASRPARRR</sequence>
<feature type="active site" evidence="7">
    <location>
        <position position="345"/>
    </location>
</feature>
<dbReference type="GO" id="GO:0006508">
    <property type="term" value="P:proteolysis"/>
    <property type="evidence" value="ECO:0007669"/>
    <property type="project" value="UniProtKB-KW"/>
</dbReference>
<dbReference type="SUPFAM" id="SSF53187">
    <property type="entry name" value="Zn-dependent exopeptidases"/>
    <property type="match status" value="1"/>
</dbReference>
<gene>
    <name evidence="7" type="primary">pepA</name>
    <name evidence="10" type="ORF">E6K72_00930</name>
</gene>
<feature type="binding site" evidence="7">
    <location>
        <position position="415"/>
    </location>
    <ligand>
        <name>Mn(2+)</name>
        <dbReference type="ChEBI" id="CHEBI:29035"/>
        <label>1</label>
    </ligand>
</feature>
<dbReference type="GO" id="GO:0030145">
    <property type="term" value="F:manganese ion binding"/>
    <property type="evidence" value="ECO:0007669"/>
    <property type="project" value="UniProtKB-UniRule"/>
</dbReference>
<keyword evidence="7" id="KW-0963">Cytoplasm</keyword>
<dbReference type="Proteomes" id="UP000317716">
    <property type="component" value="Unassembled WGS sequence"/>
</dbReference>
<comment type="catalytic activity">
    <reaction evidence="2 7">
        <text>Release of an N-terminal amino acid, preferentially leucine, but not glutamic or aspartic acids.</text>
        <dbReference type="EC" id="3.4.11.10"/>
    </reaction>
</comment>
<dbReference type="PROSITE" id="PS00631">
    <property type="entry name" value="CYTOSOL_AP"/>
    <property type="match status" value="1"/>
</dbReference>
<accession>A0A538T9F4</accession>
<dbReference type="GO" id="GO:0005737">
    <property type="term" value="C:cytoplasm"/>
    <property type="evidence" value="ECO:0007669"/>
    <property type="project" value="UniProtKB-SubCell"/>
</dbReference>
<evidence type="ECO:0000256" key="6">
    <source>
        <dbReference type="ARBA" id="ARBA00022801"/>
    </source>
</evidence>
<feature type="domain" description="Cytosol aminopeptidase" evidence="9">
    <location>
        <begin position="413"/>
        <end position="420"/>
    </location>
</feature>
<dbReference type="Pfam" id="PF02789">
    <property type="entry name" value="Peptidase_M17_N"/>
    <property type="match status" value="1"/>
</dbReference>
<evidence type="ECO:0000256" key="1">
    <source>
        <dbReference type="ARBA" id="ARBA00000135"/>
    </source>
</evidence>
<comment type="catalytic activity">
    <reaction evidence="1 7">
        <text>Release of an N-terminal amino acid, Xaa-|-Yaa-, in which Xaa is preferably Leu, but may be other amino acids including Pro although not Arg or Lys, and Yaa may be Pro. Amino acid amides and methyl esters are also readily hydrolyzed, but rates on arylamides are exceedingly low.</text>
        <dbReference type="EC" id="3.4.11.1"/>
    </reaction>
</comment>
<protein>
    <recommendedName>
        <fullName evidence="7">Probable cytosol aminopeptidase</fullName>
        <ecNumber evidence="7">3.4.11.1</ecNumber>
    </recommendedName>
    <alternativeName>
        <fullName evidence="7">Leucine aminopeptidase</fullName>
        <shortName evidence="7">LAP</shortName>
        <ecNumber evidence="7">3.4.11.10</ecNumber>
    </alternativeName>
    <alternativeName>
        <fullName evidence="7">Leucyl aminopeptidase</fullName>
    </alternativeName>
</protein>
<keyword evidence="7" id="KW-0464">Manganese</keyword>
<evidence type="ECO:0000256" key="5">
    <source>
        <dbReference type="ARBA" id="ARBA00022670"/>
    </source>
</evidence>
<evidence type="ECO:0000256" key="7">
    <source>
        <dbReference type="HAMAP-Rule" id="MF_00181"/>
    </source>
</evidence>
<organism evidence="10 11">
    <name type="scientific">Eiseniibacteriota bacterium</name>
    <dbReference type="NCBI Taxonomy" id="2212470"/>
    <lineage>
        <taxon>Bacteria</taxon>
        <taxon>Candidatus Eiseniibacteriota</taxon>
    </lineage>
</organism>
<dbReference type="InterPro" id="IPR011356">
    <property type="entry name" value="Leucine_aapep/pepB"/>
</dbReference>
<comment type="caution">
    <text evidence="10">The sequence shown here is derived from an EMBL/GenBank/DDBJ whole genome shotgun (WGS) entry which is preliminary data.</text>
</comment>
<dbReference type="EMBL" id="VBOS01000029">
    <property type="protein sequence ID" value="TMQ60164.1"/>
    <property type="molecule type" value="Genomic_DNA"/>
</dbReference>
<dbReference type="Gene3D" id="3.40.220.10">
    <property type="entry name" value="Leucine Aminopeptidase, subunit E, domain 1"/>
    <property type="match status" value="1"/>
</dbReference>
<dbReference type="HAMAP" id="MF_00181">
    <property type="entry name" value="Cytosol_peptidase_M17"/>
    <property type="match status" value="1"/>
</dbReference>
<dbReference type="InterPro" id="IPR000819">
    <property type="entry name" value="Peptidase_M17_C"/>
</dbReference>
<evidence type="ECO:0000313" key="10">
    <source>
        <dbReference type="EMBL" id="TMQ60164.1"/>
    </source>
</evidence>
<dbReference type="PRINTS" id="PR00481">
    <property type="entry name" value="LAMNOPPTDASE"/>
</dbReference>
<feature type="compositionally biased region" description="Basic residues" evidence="8">
    <location>
        <begin position="591"/>
        <end position="608"/>
    </location>
</feature>
<proteinExistence type="inferred from homology"/>
<feature type="binding site" evidence="7">
    <location>
        <position position="356"/>
    </location>
    <ligand>
        <name>Mn(2+)</name>
        <dbReference type="ChEBI" id="CHEBI:29035"/>
        <label>2</label>
    </ligand>
</feature>
<feature type="active site" evidence="7">
    <location>
        <position position="419"/>
    </location>
</feature>
<keyword evidence="5 7" id="KW-0645">Protease</keyword>
<comment type="function">
    <text evidence="7">Presumably involved in the processing and regular turnover of intracellular proteins. Catalyzes the removal of unsubstituted N-terminal amino acids from various peptides.</text>
</comment>
<dbReference type="Pfam" id="PF00883">
    <property type="entry name" value="Peptidase_M17"/>
    <property type="match status" value="2"/>
</dbReference>
<dbReference type="EC" id="3.4.11.10" evidence="7"/>
<dbReference type="GO" id="GO:0070006">
    <property type="term" value="F:metalloaminopeptidase activity"/>
    <property type="evidence" value="ECO:0007669"/>
    <property type="project" value="InterPro"/>
</dbReference>
<feature type="compositionally biased region" description="Low complexity" evidence="8">
    <location>
        <begin position="292"/>
        <end position="318"/>
    </location>
</feature>
<comment type="cofactor">
    <cofactor evidence="7">
        <name>Mn(2+)</name>
        <dbReference type="ChEBI" id="CHEBI:29035"/>
    </cofactor>
    <text evidence="7">Binds 2 manganese ions per subunit.</text>
</comment>
<dbReference type="Gene3D" id="3.40.630.10">
    <property type="entry name" value="Zn peptidases"/>
    <property type="match status" value="1"/>
</dbReference>
<evidence type="ECO:0000256" key="8">
    <source>
        <dbReference type="SAM" id="MobiDB-lite"/>
    </source>
</evidence>
<comment type="similarity">
    <text evidence="3 7">Belongs to the peptidase M17 family.</text>
</comment>
<dbReference type="SUPFAM" id="SSF52949">
    <property type="entry name" value="Macro domain-like"/>
    <property type="match status" value="1"/>
</dbReference>
<evidence type="ECO:0000256" key="4">
    <source>
        <dbReference type="ARBA" id="ARBA00022438"/>
    </source>
</evidence>
<reference evidence="10 11" key="1">
    <citation type="journal article" date="2019" name="Nat. Microbiol.">
        <title>Mediterranean grassland soil C-N compound turnover is dependent on rainfall and depth, and is mediated by genomically divergent microorganisms.</title>
        <authorList>
            <person name="Diamond S."/>
            <person name="Andeer P.F."/>
            <person name="Li Z."/>
            <person name="Crits-Christoph A."/>
            <person name="Burstein D."/>
            <person name="Anantharaman K."/>
            <person name="Lane K.R."/>
            <person name="Thomas B.C."/>
            <person name="Pan C."/>
            <person name="Northen T.R."/>
            <person name="Banfield J.F."/>
        </authorList>
    </citation>
    <scope>NUCLEOTIDE SEQUENCE [LARGE SCALE GENOMIC DNA]</scope>
    <source>
        <strain evidence="10">WS_2</strain>
    </source>
</reference>
<feature type="binding site" evidence="7">
    <location>
        <position position="417"/>
    </location>
    <ligand>
        <name>Mn(2+)</name>
        <dbReference type="ChEBI" id="CHEBI:29035"/>
        <label>1</label>
    </ligand>
</feature>
<dbReference type="AlphaFoldDB" id="A0A538T9F4"/>
<evidence type="ECO:0000256" key="3">
    <source>
        <dbReference type="ARBA" id="ARBA00009528"/>
    </source>
</evidence>
<feature type="binding site" evidence="7">
    <location>
        <position position="338"/>
    </location>
    <ligand>
        <name>Mn(2+)</name>
        <dbReference type="ChEBI" id="CHEBI:29035"/>
        <label>1</label>
    </ligand>
</feature>
<dbReference type="InterPro" id="IPR023042">
    <property type="entry name" value="Peptidase_M17_leu_NH2_pept"/>
</dbReference>
<feature type="binding site" evidence="7">
    <location>
        <position position="338"/>
    </location>
    <ligand>
        <name>Mn(2+)</name>
        <dbReference type="ChEBI" id="CHEBI:29035"/>
        <label>2</label>
    </ligand>
</feature>
<feature type="region of interest" description="Disordered" evidence="8">
    <location>
        <begin position="567"/>
        <end position="608"/>
    </location>
</feature>
<keyword evidence="6 7" id="KW-0378">Hydrolase</keyword>
<dbReference type="PANTHER" id="PTHR11963:SF23">
    <property type="entry name" value="CYTOSOL AMINOPEPTIDASE"/>
    <property type="match status" value="1"/>
</dbReference>
<keyword evidence="4 7" id="KW-0031">Aminopeptidase</keyword>